<proteinExistence type="inferred from homology"/>
<dbReference type="Gene3D" id="3.40.190.10">
    <property type="entry name" value="Periplasmic binding protein-like II"/>
    <property type="match status" value="2"/>
</dbReference>
<dbReference type="PANTHER" id="PTHR42996:SF1">
    <property type="entry name" value="PHOSPHATE-BINDING PROTEIN PSTS"/>
    <property type="match status" value="1"/>
</dbReference>
<dbReference type="AlphaFoldDB" id="A0A6J6NCP6"/>
<organism evidence="3">
    <name type="scientific">freshwater metagenome</name>
    <dbReference type="NCBI Taxonomy" id="449393"/>
    <lineage>
        <taxon>unclassified sequences</taxon>
        <taxon>metagenomes</taxon>
        <taxon>ecological metagenomes</taxon>
    </lineage>
</organism>
<name>A0A6J6NCP6_9ZZZZ</name>
<sequence length="446" mass="44665">MKLGRKIAIGVVATLALSSTTAGVSHAATSITGSGSTFIKNLFDACAPNFNDLRTDGTTVSYSGGGSGAGRTAFTGGTTNFAGTDSTYGSTDTPPADFTYVPIIAGPVSIMFKHSGYSGTLKLTAETVAKIFAGTITDWADAAITTDNGSALPTKTIKVIYRSDSSGTSAGFTAYLKAAAPTTWTKAGSSTFTSSAPSGAPAGSAGKSGSDGVTNFLSATDGGISYAELSYQLEASADGVKSAYIKNASGAFIKPSSAASAAAASAIPAANFDATTGWIAPDYVSTVATAYPITIFSFGIAHKSYSEANDVVKDFLSYSLNSCAEAQASSLGYAKLTSTALTFAKARVALVSSVDRPVTATTTTVAPALKASVKVGKTITAKTVALGGKLTVAKTAKVTLRVTSGGTVCKVVGATLKGLKKGTCKVLASVKTGTKTKTATVTVTVS</sequence>
<evidence type="ECO:0000259" key="2">
    <source>
        <dbReference type="Pfam" id="PF12849"/>
    </source>
</evidence>
<dbReference type="InterPro" id="IPR024370">
    <property type="entry name" value="PBP_domain"/>
</dbReference>
<evidence type="ECO:0000256" key="1">
    <source>
        <dbReference type="ARBA" id="ARBA00008725"/>
    </source>
</evidence>
<dbReference type="InterPro" id="IPR050962">
    <property type="entry name" value="Phosphate-bind_PstS"/>
</dbReference>
<dbReference type="SUPFAM" id="SSF53850">
    <property type="entry name" value="Periplasmic binding protein-like II"/>
    <property type="match status" value="1"/>
</dbReference>
<evidence type="ECO:0000313" key="3">
    <source>
        <dbReference type="EMBL" id="CAB4682828.1"/>
    </source>
</evidence>
<comment type="similarity">
    <text evidence="1">Belongs to the PstS family.</text>
</comment>
<dbReference type="PANTHER" id="PTHR42996">
    <property type="entry name" value="PHOSPHATE-BINDING PROTEIN PSTS"/>
    <property type="match status" value="1"/>
</dbReference>
<accession>A0A6J6NCP6</accession>
<dbReference type="Pfam" id="PF12849">
    <property type="entry name" value="PBP_like_2"/>
    <property type="match status" value="1"/>
</dbReference>
<protein>
    <submittedName>
        <fullName evidence="3">Unannotated protein</fullName>
    </submittedName>
</protein>
<dbReference type="EMBL" id="CAEZXA010000138">
    <property type="protein sequence ID" value="CAB4682828.1"/>
    <property type="molecule type" value="Genomic_DNA"/>
</dbReference>
<reference evidence="3" key="1">
    <citation type="submission" date="2020-05" db="EMBL/GenBank/DDBJ databases">
        <authorList>
            <person name="Chiriac C."/>
            <person name="Salcher M."/>
            <person name="Ghai R."/>
            <person name="Kavagutti S V."/>
        </authorList>
    </citation>
    <scope>NUCLEOTIDE SEQUENCE</scope>
</reference>
<feature type="domain" description="PBP" evidence="2">
    <location>
        <begin position="22"/>
        <end position="320"/>
    </location>
</feature>
<gene>
    <name evidence="3" type="ORF">UFOPK2334_01280</name>
</gene>